<dbReference type="Proteomes" id="UP001360953">
    <property type="component" value="Unassembled WGS sequence"/>
</dbReference>
<evidence type="ECO:0000313" key="3">
    <source>
        <dbReference type="Proteomes" id="UP001360953"/>
    </source>
</evidence>
<keyword evidence="3" id="KW-1185">Reference proteome</keyword>
<evidence type="ECO:0000313" key="2">
    <source>
        <dbReference type="EMBL" id="KAK7531665.1"/>
    </source>
</evidence>
<protein>
    <submittedName>
        <fullName evidence="2">Uncharacterized protein</fullName>
    </submittedName>
</protein>
<dbReference type="GeneID" id="92034521"/>
<accession>A0ABR1LAI4</accession>
<feature type="compositionally biased region" description="Polar residues" evidence="1">
    <location>
        <begin position="148"/>
        <end position="157"/>
    </location>
</feature>
<comment type="caution">
    <text evidence="2">The sequence shown here is derived from an EMBL/GenBank/DDBJ whole genome shotgun (WGS) entry which is preliminary data.</text>
</comment>
<sequence>MIMASRRTIRCQRLTVIWRTMEFQRRTEFWRTKEDRRTIERRRPSLEIAYRLSYNLNCPAVNGSSTSLPTTMMAEKINKHLDSDCQSHLVDVPKAYEQSSVALLPSNSGISTKPHVDAIQAAYNRGFTAGWKAHQQSSVEKESGAADAQSSIKQESATIAPKPSSRKRKQPVDSDSDAPEVITQYDQGVKMIPKAVLAKMNETKQPQAWSLSGGGRASCEMLGKNIREL</sequence>
<name>A0ABR1LAI4_9PEZI</name>
<proteinExistence type="predicted"/>
<dbReference type="EMBL" id="JBBPEH010000012">
    <property type="protein sequence ID" value="KAK7531665.1"/>
    <property type="molecule type" value="Genomic_DNA"/>
</dbReference>
<feature type="region of interest" description="Disordered" evidence="1">
    <location>
        <begin position="134"/>
        <end position="183"/>
    </location>
</feature>
<gene>
    <name evidence="2" type="ORF">J3D65DRAFT_638352</name>
</gene>
<evidence type="ECO:0000256" key="1">
    <source>
        <dbReference type="SAM" id="MobiDB-lite"/>
    </source>
</evidence>
<organism evidence="2 3">
    <name type="scientific">Phyllosticta citribraziliensis</name>
    <dbReference type="NCBI Taxonomy" id="989973"/>
    <lineage>
        <taxon>Eukaryota</taxon>
        <taxon>Fungi</taxon>
        <taxon>Dikarya</taxon>
        <taxon>Ascomycota</taxon>
        <taxon>Pezizomycotina</taxon>
        <taxon>Dothideomycetes</taxon>
        <taxon>Dothideomycetes incertae sedis</taxon>
        <taxon>Botryosphaeriales</taxon>
        <taxon>Phyllostictaceae</taxon>
        <taxon>Phyllosticta</taxon>
    </lineage>
</organism>
<dbReference type="RefSeq" id="XP_066651489.1">
    <property type="nucleotide sequence ID" value="XM_066801615.1"/>
</dbReference>
<reference evidence="2 3" key="1">
    <citation type="submission" date="2024-04" db="EMBL/GenBank/DDBJ databases">
        <title>Phyllosticta paracitricarpa is synonymous to the EU quarantine fungus P. citricarpa based on phylogenomic analyses.</title>
        <authorList>
            <consortium name="Lawrence Berkeley National Laboratory"/>
            <person name="Van ingen-buijs V.A."/>
            <person name="Van westerhoven A.C."/>
            <person name="Haridas S."/>
            <person name="Skiadas P."/>
            <person name="Martin F."/>
            <person name="Groenewald J.Z."/>
            <person name="Crous P.W."/>
            <person name="Seidl M.F."/>
        </authorList>
    </citation>
    <scope>NUCLEOTIDE SEQUENCE [LARGE SCALE GENOMIC DNA]</scope>
    <source>
        <strain evidence="2 3">CPC 17464</strain>
    </source>
</reference>